<dbReference type="InterPro" id="IPR036138">
    <property type="entry name" value="PBP_dimer_sf"/>
</dbReference>
<dbReference type="GO" id="GO:0071972">
    <property type="term" value="F:peptidoglycan L,D-transpeptidase activity"/>
    <property type="evidence" value="ECO:0007669"/>
    <property type="project" value="TreeGrafter"/>
</dbReference>
<feature type="domain" description="Penicillin-binding protein transpeptidase" evidence="11">
    <location>
        <begin position="272"/>
        <end position="605"/>
    </location>
</feature>
<dbReference type="InterPro" id="IPR001460">
    <property type="entry name" value="PCN-bd_Tpept"/>
</dbReference>
<dbReference type="Pfam" id="PF00905">
    <property type="entry name" value="Transpeptidase"/>
    <property type="match status" value="1"/>
</dbReference>
<keyword evidence="5" id="KW-0812">Transmembrane</keyword>
<keyword evidence="10" id="KW-0961">Cell wall biogenesis/degradation</keyword>
<comment type="similarity">
    <text evidence="3">Belongs to the transpeptidase family.</text>
</comment>
<dbReference type="Pfam" id="PF03717">
    <property type="entry name" value="PBP_dimer"/>
    <property type="match status" value="1"/>
</dbReference>
<dbReference type="AlphaFoldDB" id="A0A9X1V972"/>
<dbReference type="EC" id="3.4.16.4" evidence="13"/>
<evidence type="ECO:0000256" key="10">
    <source>
        <dbReference type="ARBA" id="ARBA00023316"/>
    </source>
</evidence>
<comment type="subcellular location">
    <subcellularLocation>
        <location evidence="2">Cell membrane</location>
    </subcellularLocation>
    <subcellularLocation>
        <location evidence="1">Membrane</location>
        <topology evidence="1">Single-pass membrane protein</topology>
    </subcellularLocation>
</comment>
<dbReference type="InterPro" id="IPR050515">
    <property type="entry name" value="Beta-lactam/transpept"/>
</dbReference>
<keyword evidence="13" id="KW-0378">Hydrolase</keyword>
<protein>
    <submittedName>
        <fullName evidence="13">Peptidoglycan D,D-transpeptidase MrdA</fullName>
        <ecNumber evidence="13">3.4.16.4</ecNumber>
    </submittedName>
</protein>
<feature type="domain" description="Penicillin-binding protein dimerisation" evidence="12">
    <location>
        <begin position="56"/>
        <end position="224"/>
    </location>
</feature>
<evidence type="ECO:0000256" key="6">
    <source>
        <dbReference type="ARBA" id="ARBA00022960"/>
    </source>
</evidence>
<keyword evidence="14" id="KW-1185">Reference proteome</keyword>
<dbReference type="Proteomes" id="UP001139263">
    <property type="component" value="Unassembled WGS sequence"/>
</dbReference>
<reference evidence="13" key="1">
    <citation type="submission" date="2022-03" db="EMBL/GenBank/DDBJ databases">
        <title>Draft Genome Sequence of Firmicute Strain S0AB, a Heterotrophic Iron/Sulfur-Oxidizing Extreme Acidophile.</title>
        <authorList>
            <person name="Vergara E."/>
            <person name="Pakostova E."/>
            <person name="Johnson D.B."/>
            <person name="Holmes D.S."/>
        </authorList>
    </citation>
    <scope>NUCLEOTIDE SEQUENCE</scope>
    <source>
        <strain evidence="13">S0AB</strain>
    </source>
</reference>
<dbReference type="Gene3D" id="3.40.710.10">
    <property type="entry name" value="DD-peptidase/beta-lactamase superfamily"/>
    <property type="match status" value="1"/>
</dbReference>
<dbReference type="RefSeq" id="WP_241713102.1">
    <property type="nucleotide sequence ID" value="NZ_JALBUF010000003.1"/>
</dbReference>
<keyword evidence="6" id="KW-0133">Cell shape</keyword>
<dbReference type="GO" id="GO:0008658">
    <property type="term" value="F:penicillin binding"/>
    <property type="evidence" value="ECO:0007669"/>
    <property type="project" value="InterPro"/>
</dbReference>
<keyword evidence="13" id="KW-0121">Carboxypeptidase</keyword>
<evidence type="ECO:0000256" key="5">
    <source>
        <dbReference type="ARBA" id="ARBA00022692"/>
    </source>
</evidence>
<dbReference type="SUPFAM" id="SSF56601">
    <property type="entry name" value="beta-lactamase/transpeptidase-like"/>
    <property type="match status" value="1"/>
</dbReference>
<evidence type="ECO:0000259" key="11">
    <source>
        <dbReference type="Pfam" id="PF00905"/>
    </source>
</evidence>
<dbReference type="GO" id="GO:0009252">
    <property type="term" value="P:peptidoglycan biosynthetic process"/>
    <property type="evidence" value="ECO:0007669"/>
    <property type="project" value="UniProtKB-KW"/>
</dbReference>
<dbReference type="GO" id="GO:0008360">
    <property type="term" value="P:regulation of cell shape"/>
    <property type="evidence" value="ECO:0007669"/>
    <property type="project" value="UniProtKB-KW"/>
</dbReference>
<evidence type="ECO:0000256" key="4">
    <source>
        <dbReference type="ARBA" id="ARBA00022475"/>
    </source>
</evidence>
<evidence type="ECO:0000313" key="13">
    <source>
        <dbReference type="EMBL" id="MCI0183184.1"/>
    </source>
</evidence>
<dbReference type="EMBL" id="JALBUF010000003">
    <property type="protein sequence ID" value="MCI0183184.1"/>
    <property type="molecule type" value="Genomic_DNA"/>
</dbReference>
<keyword evidence="7" id="KW-0573">Peptidoglycan synthesis</keyword>
<keyword evidence="4" id="KW-1003">Cell membrane</keyword>
<comment type="caution">
    <text evidence="13">The sequence shown here is derived from an EMBL/GenBank/DDBJ whole genome shotgun (WGS) entry which is preliminary data.</text>
</comment>
<evidence type="ECO:0000313" key="14">
    <source>
        <dbReference type="Proteomes" id="UP001139263"/>
    </source>
</evidence>
<evidence type="ECO:0000256" key="1">
    <source>
        <dbReference type="ARBA" id="ARBA00004167"/>
    </source>
</evidence>
<organism evidence="13 14">
    <name type="scientific">Sulfoacidibacillus ferrooxidans</name>
    <dbReference type="NCBI Taxonomy" id="2005001"/>
    <lineage>
        <taxon>Bacteria</taxon>
        <taxon>Bacillati</taxon>
        <taxon>Bacillota</taxon>
        <taxon>Bacilli</taxon>
        <taxon>Bacillales</taxon>
        <taxon>Alicyclobacillaceae</taxon>
        <taxon>Sulfoacidibacillus</taxon>
    </lineage>
</organism>
<evidence type="ECO:0000256" key="9">
    <source>
        <dbReference type="ARBA" id="ARBA00023136"/>
    </source>
</evidence>
<dbReference type="PANTHER" id="PTHR30627">
    <property type="entry name" value="PEPTIDOGLYCAN D,D-TRANSPEPTIDASE"/>
    <property type="match status" value="1"/>
</dbReference>
<gene>
    <name evidence="13" type="primary">mrdA_2</name>
    <name evidence="13" type="ORF">MM817_01454</name>
</gene>
<evidence type="ECO:0000256" key="8">
    <source>
        <dbReference type="ARBA" id="ARBA00022989"/>
    </source>
</evidence>
<accession>A0A9X1V972</accession>
<dbReference type="GO" id="GO:0071555">
    <property type="term" value="P:cell wall organization"/>
    <property type="evidence" value="ECO:0007669"/>
    <property type="project" value="UniProtKB-KW"/>
</dbReference>
<dbReference type="PANTHER" id="PTHR30627:SF2">
    <property type="entry name" value="PEPTIDOGLYCAN D,D-TRANSPEPTIDASE MRDA"/>
    <property type="match status" value="1"/>
</dbReference>
<evidence type="ECO:0000256" key="2">
    <source>
        <dbReference type="ARBA" id="ARBA00004236"/>
    </source>
</evidence>
<evidence type="ECO:0000256" key="7">
    <source>
        <dbReference type="ARBA" id="ARBA00022984"/>
    </source>
</evidence>
<evidence type="ECO:0000259" key="12">
    <source>
        <dbReference type="Pfam" id="PF03717"/>
    </source>
</evidence>
<evidence type="ECO:0000256" key="3">
    <source>
        <dbReference type="ARBA" id="ARBA00007171"/>
    </source>
</evidence>
<dbReference type="Gene3D" id="3.90.1310.10">
    <property type="entry name" value="Penicillin-binding protein 2a (Domain 2)"/>
    <property type="match status" value="1"/>
</dbReference>
<dbReference type="InterPro" id="IPR012338">
    <property type="entry name" value="Beta-lactam/transpept-like"/>
</dbReference>
<keyword evidence="8" id="KW-1133">Transmembrane helix</keyword>
<keyword evidence="9" id="KW-0472">Membrane</keyword>
<keyword evidence="13" id="KW-0645">Protease</keyword>
<proteinExistence type="inferred from homology"/>
<name>A0A9X1V972_9BACL</name>
<dbReference type="GO" id="GO:0009002">
    <property type="term" value="F:serine-type D-Ala-D-Ala carboxypeptidase activity"/>
    <property type="evidence" value="ECO:0007669"/>
    <property type="project" value="UniProtKB-EC"/>
</dbReference>
<sequence>MDDEKLFKRAKRFGLLQLGTACSLAILLLKLGSMELTGHDQYVALSTRNRVDTFPTPAPRGTVYDSQHRVLVYDKPAFSLIYARSGRDVLPVATKLAPMIGVPVQALISRMVGYDSGSVHTLLATHISSRAVAFVVEHLSELPGIRLIPDSIREYPQADLACHIIGYINSIPGNKQNQYVQHDGFPPSAKVGWSGIELSYDKRLRGQPGKICVEVNSEGVPVRTLPESRMPVRGSNLTLTIDSAYQADVQRILASQVHYLQIHGHKDVTHAMAVAIDPSTGAILALASAPTYNPSWFVNGISYQVYTKQFAPAERNWATQAAIAPGSTMKPLTALFALTQHAITPQRLIDCDGGLKIPETHGKVIRCWTHHGKVSLATALAESCDVYFYQTSLDYGHWPPTSDHDIPLWLHRTRLQTLHKLEALQHAFGLGTSTGIDLPDEELGYVNDRAGQVTDLPYTAIGQNEVFTPLELAVYASTLANNGVKNAPYVVQSVDGKNIHPQSKRSLDVFQLGVRPSDMAEVQWGMYLTCNDKIGTAYHTFHGKNAATYLAAGKTGTAETGVVGFDNSVFIGYAPFQHPKIAIAVVIPGGGHGSDSSGPIARKMFDDFFAQSGRKMIPLR</sequence>
<dbReference type="SUPFAM" id="SSF56519">
    <property type="entry name" value="Penicillin binding protein dimerisation domain"/>
    <property type="match status" value="1"/>
</dbReference>
<dbReference type="InterPro" id="IPR005311">
    <property type="entry name" value="PBP_dimer"/>
</dbReference>
<dbReference type="GO" id="GO:0005886">
    <property type="term" value="C:plasma membrane"/>
    <property type="evidence" value="ECO:0007669"/>
    <property type="project" value="UniProtKB-SubCell"/>
</dbReference>